<proteinExistence type="predicted"/>
<name>A0A5C4L7V9_9HYPH</name>
<dbReference type="OrthoDB" id="6687220at2"/>
<reference evidence="1 2" key="1">
    <citation type="submission" date="2019-06" db="EMBL/GenBank/DDBJ databases">
        <title>Genome of Methylobacterium sp. 17Sr1-39.</title>
        <authorList>
            <person name="Seo T."/>
        </authorList>
    </citation>
    <scope>NUCLEOTIDE SEQUENCE [LARGE SCALE GENOMIC DNA]</scope>
    <source>
        <strain evidence="1 2">17Sr1-39</strain>
    </source>
</reference>
<evidence type="ECO:0008006" key="3">
    <source>
        <dbReference type="Google" id="ProtNLM"/>
    </source>
</evidence>
<accession>A0A5C4L7V9</accession>
<evidence type="ECO:0000313" key="1">
    <source>
        <dbReference type="EMBL" id="TNC07113.1"/>
    </source>
</evidence>
<dbReference type="RefSeq" id="WP_139040369.1">
    <property type="nucleotide sequence ID" value="NZ_VDDA01000042.1"/>
</dbReference>
<organism evidence="1 2">
    <name type="scientific">Methylobacterium terricola</name>
    <dbReference type="NCBI Taxonomy" id="2583531"/>
    <lineage>
        <taxon>Bacteria</taxon>
        <taxon>Pseudomonadati</taxon>
        <taxon>Pseudomonadota</taxon>
        <taxon>Alphaproteobacteria</taxon>
        <taxon>Hyphomicrobiales</taxon>
        <taxon>Methylobacteriaceae</taxon>
        <taxon>Methylobacterium</taxon>
    </lineage>
</organism>
<dbReference type="Proteomes" id="UP000305267">
    <property type="component" value="Unassembled WGS sequence"/>
</dbReference>
<keyword evidence="2" id="KW-1185">Reference proteome</keyword>
<gene>
    <name evidence="1" type="ORF">FF100_33625</name>
</gene>
<dbReference type="EMBL" id="VDDA01000042">
    <property type="protein sequence ID" value="TNC07113.1"/>
    <property type="molecule type" value="Genomic_DNA"/>
</dbReference>
<evidence type="ECO:0000313" key="2">
    <source>
        <dbReference type="Proteomes" id="UP000305267"/>
    </source>
</evidence>
<dbReference type="AlphaFoldDB" id="A0A5C4L7V9"/>
<comment type="caution">
    <text evidence="1">The sequence shown here is derived from an EMBL/GenBank/DDBJ whole genome shotgun (WGS) entry which is preliminary data.</text>
</comment>
<protein>
    <recommendedName>
        <fullName evidence="3">Phage protein, HK97 gp10 family</fullName>
    </recommendedName>
</protein>
<sequence>MLTEIQVDETKVVARFERVVGDVLREIRAAVDIERLILEALIKRKLSGEVLNVVTGRLRRSVFSYVEVEDDTVSGVVAQSGDVKYGARWEFGFTGDEVVKAHVRTITQAFGRAIAPREVEVQQFTRHVDQPARPFMRPSLAERAAAIVARLKGALAKGLGG</sequence>